<evidence type="ECO:0000313" key="7">
    <source>
        <dbReference type="Proteomes" id="UP000245790"/>
    </source>
</evidence>
<keyword evidence="4" id="KW-1133">Transmembrane helix</keyword>
<dbReference type="Gene3D" id="1.10.10.10">
    <property type="entry name" value="Winged helix-like DNA-binding domain superfamily/Winged helix DNA-binding domain"/>
    <property type="match status" value="1"/>
</dbReference>
<dbReference type="InterPro" id="IPR011659">
    <property type="entry name" value="WD40"/>
</dbReference>
<feature type="DNA-binding region" description="OmpR/PhoB-type" evidence="3">
    <location>
        <begin position="2"/>
        <end position="100"/>
    </location>
</feature>
<dbReference type="SMART" id="SM00862">
    <property type="entry name" value="Trans_reg_C"/>
    <property type="match status" value="1"/>
</dbReference>
<evidence type="ECO:0000256" key="3">
    <source>
        <dbReference type="PROSITE-ProRule" id="PRU01091"/>
    </source>
</evidence>
<feature type="domain" description="OmpR/PhoB-type" evidence="5">
    <location>
        <begin position="2"/>
        <end position="100"/>
    </location>
</feature>
<dbReference type="SUPFAM" id="SSF82171">
    <property type="entry name" value="DPP6 N-terminal domain-like"/>
    <property type="match status" value="1"/>
</dbReference>
<comment type="similarity">
    <text evidence="1">Belongs to the TolB family.</text>
</comment>
<keyword evidence="4" id="KW-0812">Transmembrane</keyword>
<comment type="caution">
    <text evidence="6">The sequence shown here is derived from an EMBL/GenBank/DDBJ whole genome shotgun (WGS) entry which is preliminary data.</text>
</comment>
<dbReference type="Pfam" id="PF07676">
    <property type="entry name" value="PD40"/>
    <property type="match status" value="2"/>
</dbReference>
<organism evidence="6 7">
    <name type="scientific">Pleionea mediterranea</name>
    <dbReference type="NCBI Taxonomy" id="523701"/>
    <lineage>
        <taxon>Bacteria</taxon>
        <taxon>Pseudomonadati</taxon>
        <taxon>Pseudomonadota</taxon>
        <taxon>Gammaproteobacteria</taxon>
        <taxon>Oceanospirillales</taxon>
        <taxon>Pleioneaceae</taxon>
        <taxon>Pleionea</taxon>
    </lineage>
</organism>
<dbReference type="AlphaFoldDB" id="A0A316G0K0"/>
<dbReference type="PROSITE" id="PS51755">
    <property type="entry name" value="OMPR_PHOB"/>
    <property type="match status" value="1"/>
</dbReference>
<dbReference type="InterPro" id="IPR036388">
    <property type="entry name" value="WH-like_DNA-bd_sf"/>
</dbReference>
<dbReference type="InterPro" id="IPR016032">
    <property type="entry name" value="Sig_transdc_resp-reg_C-effctor"/>
</dbReference>
<reference evidence="6 7" key="1">
    <citation type="submission" date="2018-05" db="EMBL/GenBank/DDBJ databases">
        <title>Genomic Encyclopedia of Type Strains, Phase IV (KMG-IV): sequencing the most valuable type-strain genomes for metagenomic binning, comparative biology and taxonomic classification.</title>
        <authorList>
            <person name="Goeker M."/>
        </authorList>
    </citation>
    <scope>NUCLEOTIDE SEQUENCE [LARGE SCALE GENOMIC DNA]</scope>
    <source>
        <strain evidence="6 7">DSM 25350</strain>
    </source>
</reference>
<keyword evidence="7" id="KW-1185">Reference proteome</keyword>
<keyword evidence="4" id="KW-0472">Membrane</keyword>
<dbReference type="CDD" id="cd00383">
    <property type="entry name" value="trans_reg_C"/>
    <property type="match status" value="1"/>
</dbReference>
<protein>
    <submittedName>
        <fullName evidence="6">DNA-binding winged helix-turn-helix (WHTH) protein</fullName>
    </submittedName>
</protein>
<dbReference type="EMBL" id="QGGU01000001">
    <property type="protein sequence ID" value="PWK54193.1"/>
    <property type="molecule type" value="Genomic_DNA"/>
</dbReference>
<evidence type="ECO:0000256" key="2">
    <source>
        <dbReference type="ARBA" id="ARBA00023125"/>
    </source>
</evidence>
<proteinExistence type="inferred from homology"/>
<dbReference type="Pfam" id="PF00486">
    <property type="entry name" value="Trans_reg_C"/>
    <property type="match status" value="1"/>
</dbReference>
<dbReference type="SUPFAM" id="SSF46894">
    <property type="entry name" value="C-terminal effector domain of the bipartite response regulators"/>
    <property type="match status" value="1"/>
</dbReference>
<dbReference type="GO" id="GO:0003677">
    <property type="term" value="F:DNA binding"/>
    <property type="evidence" value="ECO:0007669"/>
    <property type="project" value="UniProtKB-UniRule"/>
</dbReference>
<sequence>MNKSFWLEDICADPSRNLIIRDGQPYALPPKTLEVLLYLAQRPGQVLSQDLILQDVWPGRVVSNNSLQRCITQLRKALGDNGKHQRMIKTHSKRGYSLEVPVYWEAPSHDAPKMSGDNQQDCSAQIVDPNLDTITSNRSDKTKQSAWQTYKLKSVYTAGIAGLLLFAIYFMNGLFKGGFTERAGELVFSTMQPLTSSDAKEFDANYSPNGQYAVFHRYTGQCVNNLWVKDLATEKEWSLTNDFGRYGSHSFSPDGEKLVFLAREECGEKPLINTCFHLMTLNFKAALSEPQFPETLLSCSDAKLSSPHWLKDSSVVFLQSKAGESSQIIKYIPEQNITINLYKPTNKRLLHLSYSIDHNLMAAIAIDQNNQYVLELLEPSGQVLSSSPLIWPSSNPLRQAIYPRFDPGKEQLLFSTGTQLFILSFYGQIKPVTVALNQHLYQPLLHPDGQRLLASHGVVDGDIALLDLLESKQPSSEMFSDKSKNSVFLNQPHPSFERSIYDDADAIFQPNGDMIAFSSLRSGTRQIWLHHKESSWPVTQFNRDSHINGFSWHPEIEWLLIAANGQLYRMDVDGNYLTIESAGIVTQLMGWVSEDIALLSELFQGEEQLVLFNLKTQARKIIVEQAVLWAEQLVNGDVIFQDDQYQIWRHPKGSIEAYKIERLSGMNDARRFTAEANTLYGISDDARLWSYQVDTEQFQYHRRVSHLVNYISDKRDDQILVKQAISAKKEVIELIAPD</sequence>
<dbReference type="Proteomes" id="UP000245790">
    <property type="component" value="Unassembled WGS sequence"/>
</dbReference>
<dbReference type="PANTHER" id="PTHR36842">
    <property type="entry name" value="PROTEIN TOLB HOMOLOG"/>
    <property type="match status" value="1"/>
</dbReference>
<evidence type="ECO:0000313" key="6">
    <source>
        <dbReference type="EMBL" id="PWK54193.1"/>
    </source>
</evidence>
<feature type="transmembrane region" description="Helical" evidence="4">
    <location>
        <begin position="155"/>
        <end position="175"/>
    </location>
</feature>
<name>A0A316G0K0_9GAMM</name>
<keyword evidence="2 3" id="KW-0238">DNA-binding</keyword>
<evidence type="ECO:0000256" key="4">
    <source>
        <dbReference type="SAM" id="Phobius"/>
    </source>
</evidence>
<dbReference type="GO" id="GO:0000160">
    <property type="term" value="P:phosphorelay signal transduction system"/>
    <property type="evidence" value="ECO:0007669"/>
    <property type="project" value="InterPro"/>
</dbReference>
<accession>A0A316G0K0</accession>
<evidence type="ECO:0000256" key="1">
    <source>
        <dbReference type="ARBA" id="ARBA00009820"/>
    </source>
</evidence>
<dbReference type="OrthoDB" id="5693682at2"/>
<gene>
    <name evidence="6" type="ORF">C8D97_10141</name>
</gene>
<evidence type="ECO:0000259" key="5">
    <source>
        <dbReference type="PROSITE" id="PS51755"/>
    </source>
</evidence>
<dbReference type="InterPro" id="IPR011042">
    <property type="entry name" value="6-blade_b-propeller_TolB-like"/>
</dbReference>
<dbReference type="GO" id="GO:0006355">
    <property type="term" value="P:regulation of DNA-templated transcription"/>
    <property type="evidence" value="ECO:0007669"/>
    <property type="project" value="InterPro"/>
</dbReference>
<dbReference type="RefSeq" id="WP_109761322.1">
    <property type="nucleotide sequence ID" value="NZ_QGGU01000001.1"/>
</dbReference>
<dbReference type="InterPro" id="IPR001867">
    <property type="entry name" value="OmpR/PhoB-type_DNA-bd"/>
</dbReference>
<dbReference type="Gene3D" id="2.120.10.30">
    <property type="entry name" value="TolB, C-terminal domain"/>
    <property type="match status" value="2"/>
</dbReference>